<dbReference type="PANTHER" id="PTHR43114:SF6">
    <property type="entry name" value="ADENINE DEAMINASE"/>
    <property type="match status" value="1"/>
</dbReference>
<dbReference type="Pfam" id="PF00962">
    <property type="entry name" value="A_deaminase"/>
    <property type="match status" value="1"/>
</dbReference>
<dbReference type="AlphaFoldDB" id="A0A086YAM2"/>
<evidence type="ECO:0000313" key="6">
    <source>
        <dbReference type="EMBL" id="KFI31322.1"/>
    </source>
</evidence>
<dbReference type="Gene3D" id="3.20.20.140">
    <property type="entry name" value="Metal-dependent hydrolases"/>
    <property type="match status" value="1"/>
</dbReference>
<dbReference type="GO" id="GO:0019239">
    <property type="term" value="F:deaminase activity"/>
    <property type="evidence" value="ECO:0007669"/>
    <property type="project" value="InterPro"/>
</dbReference>
<dbReference type="OrthoDB" id="105475at2"/>
<name>A0A086YAM2_9RHOB</name>
<keyword evidence="4" id="KW-0378">Hydrolase</keyword>
<keyword evidence="5" id="KW-0862">Zinc</keyword>
<dbReference type="InterPro" id="IPR006330">
    <property type="entry name" value="Ado/ade_deaminase"/>
</dbReference>
<gene>
    <name evidence="6" type="ORF">CN97_09870</name>
</gene>
<sequence length="326" mass="35380">MSLADLPKVELHLHLEGAAPPGFIRGLARERNVDIEGLFDERGQYRFEGFTGFLKAYDAATTALTSPADHARLLRVVLESSAEQGVIYTELFLSPDLCGGADLAAWRDYVAAFTEVAEEMSGDIACRGIVTCIRHLGPERAKRTALCAAETMGGFVTGLGLAGDERIGAAKDFAWAFDLGREAGLGLTAHAGEFDGPASVGETLRDLGVSRIGHGVRAIEDLALVDDLAERGVVLECCPGANIALGLYPGWRRHPVGELYRRGVRVTLSTDDPAFFRTGMAREYERLHDAFDWDEGVFRDMARTALSAAFCDEATRARLMKRLEDA</sequence>
<evidence type="ECO:0000256" key="2">
    <source>
        <dbReference type="ARBA" id="ARBA00006676"/>
    </source>
</evidence>
<comment type="cofactor">
    <cofactor evidence="1">
        <name>Zn(2+)</name>
        <dbReference type="ChEBI" id="CHEBI:29105"/>
    </cofactor>
</comment>
<dbReference type="Proteomes" id="UP000028826">
    <property type="component" value="Unassembled WGS sequence"/>
</dbReference>
<dbReference type="NCBIfam" id="TIGR01430">
    <property type="entry name" value="aden_deam"/>
    <property type="match status" value="1"/>
</dbReference>
<dbReference type="InterPro" id="IPR001365">
    <property type="entry name" value="A_deaminase_dom"/>
</dbReference>
<evidence type="ECO:0000256" key="5">
    <source>
        <dbReference type="ARBA" id="ARBA00022833"/>
    </source>
</evidence>
<comment type="similarity">
    <text evidence="2">Belongs to the metallo-dependent hydrolases superfamily. Adenosine and AMP deaminases family.</text>
</comment>
<evidence type="ECO:0000256" key="3">
    <source>
        <dbReference type="ARBA" id="ARBA00022723"/>
    </source>
</evidence>
<evidence type="ECO:0000313" key="7">
    <source>
        <dbReference type="Proteomes" id="UP000028826"/>
    </source>
</evidence>
<comment type="caution">
    <text evidence="6">The sequence shown here is derived from an EMBL/GenBank/DDBJ whole genome shotgun (WGS) entry which is preliminary data.</text>
</comment>
<evidence type="ECO:0000256" key="1">
    <source>
        <dbReference type="ARBA" id="ARBA00001947"/>
    </source>
</evidence>
<dbReference type="PANTHER" id="PTHR43114">
    <property type="entry name" value="ADENINE DEAMINASE"/>
    <property type="match status" value="1"/>
</dbReference>
<dbReference type="SUPFAM" id="SSF51556">
    <property type="entry name" value="Metallo-dependent hydrolases"/>
    <property type="match status" value="1"/>
</dbReference>
<dbReference type="EMBL" id="JGYG01000002">
    <property type="protein sequence ID" value="KFI31322.1"/>
    <property type="molecule type" value="Genomic_DNA"/>
</dbReference>
<dbReference type="RefSeq" id="WP_035707732.1">
    <property type="nucleotide sequence ID" value="NZ_CAMIFG010000003.1"/>
</dbReference>
<dbReference type="eggNOG" id="COG1816">
    <property type="taxonomic scope" value="Bacteria"/>
</dbReference>
<accession>A0A086YAM2</accession>
<dbReference type="GO" id="GO:0046872">
    <property type="term" value="F:metal ion binding"/>
    <property type="evidence" value="ECO:0007669"/>
    <property type="project" value="UniProtKB-KW"/>
</dbReference>
<evidence type="ECO:0000256" key="4">
    <source>
        <dbReference type="ARBA" id="ARBA00022801"/>
    </source>
</evidence>
<dbReference type="STRING" id="195105.CN97_09870"/>
<dbReference type="GO" id="GO:0016814">
    <property type="term" value="F:hydrolase activity, acting on carbon-nitrogen (but not peptide) bonds, in cyclic amidines"/>
    <property type="evidence" value="ECO:0007669"/>
    <property type="project" value="UniProtKB-ARBA"/>
</dbReference>
<keyword evidence="3" id="KW-0479">Metal-binding</keyword>
<dbReference type="NCBIfam" id="NF006848">
    <property type="entry name" value="PRK09358.1-3"/>
    <property type="match status" value="1"/>
</dbReference>
<keyword evidence="7" id="KW-1185">Reference proteome</keyword>
<organism evidence="6 7">
    <name type="scientific">Haematobacter massiliensis</name>
    <dbReference type="NCBI Taxonomy" id="195105"/>
    <lineage>
        <taxon>Bacteria</taxon>
        <taxon>Pseudomonadati</taxon>
        <taxon>Pseudomonadota</taxon>
        <taxon>Alphaproteobacteria</taxon>
        <taxon>Rhodobacterales</taxon>
        <taxon>Paracoccaceae</taxon>
        <taxon>Haematobacter</taxon>
    </lineage>
</organism>
<proteinExistence type="inferred from homology"/>
<reference evidence="6 7" key="1">
    <citation type="submission" date="2014-03" db="EMBL/GenBank/DDBJ databases">
        <title>Genome of Haematobacter massiliensis CCUG 47968.</title>
        <authorList>
            <person name="Wang D."/>
            <person name="Wang G."/>
        </authorList>
    </citation>
    <scope>NUCLEOTIDE SEQUENCE [LARGE SCALE GENOMIC DNA]</scope>
    <source>
        <strain evidence="6 7">CCUG 47968</strain>
    </source>
</reference>
<protein>
    <submittedName>
        <fullName evidence="6">Adenosine deaminase</fullName>
    </submittedName>
</protein>
<dbReference type="InterPro" id="IPR032466">
    <property type="entry name" value="Metal_Hydrolase"/>
</dbReference>